<gene>
    <name evidence="2" type="ORF">O9K51_05087</name>
</gene>
<proteinExistence type="predicted"/>
<feature type="region of interest" description="Disordered" evidence="1">
    <location>
        <begin position="127"/>
        <end position="146"/>
    </location>
</feature>
<keyword evidence="3" id="KW-1185">Reference proteome</keyword>
<accession>A0AB34FT47</accession>
<evidence type="ECO:0000256" key="1">
    <source>
        <dbReference type="SAM" id="MobiDB-lite"/>
    </source>
</evidence>
<organism evidence="2 3">
    <name type="scientific">Purpureocillium lavendulum</name>
    <dbReference type="NCBI Taxonomy" id="1247861"/>
    <lineage>
        <taxon>Eukaryota</taxon>
        <taxon>Fungi</taxon>
        <taxon>Dikarya</taxon>
        <taxon>Ascomycota</taxon>
        <taxon>Pezizomycotina</taxon>
        <taxon>Sordariomycetes</taxon>
        <taxon>Hypocreomycetidae</taxon>
        <taxon>Hypocreales</taxon>
        <taxon>Ophiocordycipitaceae</taxon>
        <taxon>Purpureocillium</taxon>
    </lineage>
</organism>
<name>A0AB34FT47_9HYPO</name>
<evidence type="ECO:0000313" key="3">
    <source>
        <dbReference type="Proteomes" id="UP001163105"/>
    </source>
</evidence>
<feature type="compositionally biased region" description="Basic and acidic residues" evidence="1">
    <location>
        <begin position="134"/>
        <end position="145"/>
    </location>
</feature>
<dbReference type="Proteomes" id="UP001163105">
    <property type="component" value="Unassembled WGS sequence"/>
</dbReference>
<protein>
    <submittedName>
        <fullName evidence="2">CRAL/TRIO domain-containing protein</fullName>
    </submittedName>
</protein>
<evidence type="ECO:0000313" key="2">
    <source>
        <dbReference type="EMBL" id="KAJ6441536.1"/>
    </source>
</evidence>
<comment type="caution">
    <text evidence="2">The sequence shown here is derived from an EMBL/GenBank/DDBJ whole genome shotgun (WGS) entry which is preliminary data.</text>
</comment>
<reference evidence="2" key="1">
    <citation type="submission" date="2023-01" db="EMBL/GenBank/DDBJ databases">
        <title>The growth and conidiation of Purpureocillium lavendulum are regulated by nitrogen source and histone H3K14 acetylation.</title>
        <authorList>
            <person name="Tang P."/>
            <person name="Han J."/>
            <person name="Zhang C."/>
            <person name="Tang P."/>
            <person name="Qi F."/>
            <person name="Zhang K."/>
            <person name="Liang L."/>
        </authorList>
    </citation>
    <scope>NUCLEOTIDE SEQUENCE</scope>
    <source>
        <strain evidence="2">YMF1.00683</strain>
    </source>
</reference>
<dbReference type="EMBL" id="JAQHRD010000004">
    <property type="protein sequence ID" value="KAJ6441536.1"/>
    <property type="molecule type" value="Genomic_DNA"/>
</dbReference>
<sequence>MGKCYMKDRMPSPEACYGSLLFCAFGHYNRIGESYVDGQACAKARGFEVKKNMSIIVDHQAYIEAVQSLGRADGMYTEYARELQARRALLAAGTPRRSTTMQLGRMMPDMMAQMDKLIREKEKSAREGVAGAEEQARKAVDESKGQFRRATGPEVAAEIDKMISQAQSYTLVALYPPVSLHSMKYAAHGINPRFFSRVIEWVIAVLNLDT</sequence>
<dbReference type="AlphaFoldDB" id="A0AB34FT47"/>